<organism evidence="2 3">
    <name type="scientific">Sphingomonas sinipercae</name>
    <dbReference type="NCBI Taxonomy" id="2714944"/>
    <lineage>
        <taxon>Bacteria</taxon>
        <taxon>Pseudomonadati</taxon>
        <taxon>Pseudomonadota</taxon>
        <taxon>Alphaproteobacteria</taxon>
        <taxon>Sphingomonadales</taxon>
        <taxon>Sphingomonadaceae</taxon>
        <taxon>Sphingomonas</taxon>
    </lineage>
</organism>
<keyword evidence="3" id="KW-1185">Reference proteome</keyword>
<name>A0A6G7ZMZ7_9SPHN</name>
<protein>
    <recommendedName>
        <fullName evidence="4">17 kDa surface antigen</fullName>
    </recommendedName>
</protein>
<keyword evidence="1" id="KW-0732">Signal</keyword>
<feature type="chain" id="PRO_5026306934" description="17 kDa surface antigen" evidence="1">
    <location>
        <begin position="24"/>
        <end position="109"/>
    </location>
</feature>
<proteinExistence type="predicted"/>
<evidence type="ECO:0000256" key="1">
    <source>
        <dbReference type="SAM" id="SignalP"/>
    </source>
</evidence>
<dbReference type="EMBL" id="CP049871">
    <property type="protein sequence ID" value="QIL02367.1"/>
    <property type="molecule type" value="Genomic_DNA"/>
</dbReference>
<evidence type="ECO:0000313" key="3">
    <source>
        <dbReference type="Proteomes" id="UP000502502"/>
    </source>
</evidence>
<accession>A0A6G7ZMZ7</accession>
<evidence type="ECO:0000313" key="2">
    <source>
        <dbReference type="EMBL" id="QIL02367.1"/>
    </source>
</evidence>
<feature type="signal peptide" evidence="1">
    <location>
        <begin position="1"/>
        <end position="23"/>
    </location>
</feature>
<evidence type="ECO:0008006" key="4">
    <source>
        <dbReference type="Google" id="ProtNLM"/>
    </source>
</evidence>
<dbReference type="Proteomes" id="UP000502502">
    <property type="component" value="Chromosome"/>
</dbReference>
<sequence>MRTFSMIGAAVALVATSSVPAVMAPAAAHATGRYHTHKLKSGRTHYARKYCRTSSGTTGLVAGGVGGAVVGRQVLGKGILGTGAGIVGGALAGRAIDRSITAKKRCYWR</sequence>
<dbReference type="AlphaFoldDB" id="A0A6G7ZMZ7"/>
<gene>
    <name evidence="2" type="ORF">G7078_05880</name>
</gene>
<dbReference type="KEGG" id="ssin:G7078_05880"/>
<reference evidence="2 3" key="1">
    <citation type="submission" date="2020-03" db="EMBL/GenBank/DDBJ databases">
        <title>Sphingomonas sp. nov., isolated from fish.</title>
        <authorList>
            <person name="Hyun D.-W."/>
            <person name="Bae J.-W."/>
        </authorList>
    </citation>
    <scope>NUCLEOTIDE SEQUENCE [LARGE SCALE GENOMIC DNA]</scope>
    <source>
        <strain evidence="2 3">HDW15C</strain>
    </source>
</reference>